<proteinExistence type="predicted"/>
<dbReference type="Proteomes" id="UP000504602">
    <property type="component" value="Unplaced"/>
</dbReference>
<protein>
    <submittedName>
        <fullName evidence="3">Uncharacterized protein LOC115948130 isoform X1</fullName>
    </submittedName>
</protein>
<dbReference type="RefSeq" id="XP_030914707.1">
    <property type="nucleotide sequence ID" value="XM_031058847.1"/>
</dbReference>
<evidence type="ECO:0000313" key="2">
    <source>
        <dbReference type="Proteomes" id="UP000504602"/>
    </source>
</evidence>
<dbReference type="AlphaFoldDB" id="A0A8N5HT08"/>
<evidence type="ECO:0000256" key="1">
    <source>
        <dbReference type="SAM" id="MobiDB-lite"/>
    </source>
</evidence>
<evidence type="ECO:0000313" key="3">
    <source>
        <dbReference type="RefSeq" id="XP_030914707.1"/>
    </source>
</evidence>
<organism evidence="2 3">
    <name type="scientific">Geospiza fortis</name>
    <name type="common">Medium ground-finch</name>
    <dbReference type="NCBI Taxonomy" id="48883"/>
    <lineage>
        <taxon>Eukaryota</taxon>
        <taxon>Metazoa</taxon>
        <taxon>Chordata</taxon>
        <taxon>Craniata</taxon>
        <taxon>Vertebrata</taxon>
        <taxon>Euteleostomi</taxon>
        <taxon>Archelosauria</taxon>
        <taxon>Archosauria</taxon>
        <taxon>Dinosauria</taxon>
        <taxon>Saurischia</taxon>
        <taxon>Theropoda</taxon>
        <taxon>Coelurosauria</taxon>
        <taxon>Aves</taxon>
        <taxon>Neognathae</taxon>
        <taxon>Neoaves</taxon>
        <taxon>Telluraves</taxon>
        <taxon>Australaves</taxon>
        <taxon>Passeriformes</taxon>
        <taxon>Thraupidae</taxon>
        <taxon>Geospiza</taxon>
    </lineage>
</organism>
<dbReference type="OrthoDB" id="10615419at2759"/>
<sequence length="222" mass="25297">MRPPPNLSQHQPGSRARQGGSGAAAGLVQGGTIKPIPGRKNHKVELNTVVNYKQYVLRMMVFRQIPHLILINWMQDFDQHEKNRHCGSRQHPRPVQELSRTRTSRGKIFPVLCCSWWLRQFEQGPVVVQLVGNFCAETRRMLQLELIPEKIASPATTVSLDKKKGGRGGSKRSFLLQKKKCCFPGTCMLKWIEMQVRRTHSSAGWGKGQSLFRSWMIWAALL</sequence>
<reference evidence="3" key="1">
    <citation type="submission" date="2025-08" db="UniProtKB">
        <authorList>
            <consortium name="RefSeq"/>
        </authorList>
    </citation>
    <scope>IDENTIFICATION</scope>
</reference>
<accession>A0A8N5HT08</accession>
<feature type="region of interest" description="Disordered" evidence="1">
    <location>
        <begin position="1"/>
        <end position="39"/>
    </location>
</feature>
<keyword evidence="2" id="KW-1185">Reference proteome</keyword>
<name>A0A8N5HT08_GEOFO</name>
<gene>
    <name evidence="3" type="primary">LOC115948130</name>
</gene>
<dbReference type="GeneID" id="115948130"/>